<evidence type="ECO:0000313" key="2">
    <source>
        <dbReference type="Proteomes" id="UP000000212"/>
    </source>
</evidence>
<gene>
    <name evidence="1" type="ORF">BN424_2001</name>
</gene>
<dbReference type="KEGG" id="cml:BN424_2001"/>
<dbReference type="AlphaFoldDB" id="K8E4I5"/>
<name>K8E4I5_CARML</name>
<dbReference type="HOGENOM" id="CLU_2823170_0_0_9"/>
<protein>
    <submittedName>
        <fullName evidence="1">Uncharacterized protein</fullName>
    </submittedName>
</protein>
<accession>K8E4I5</accession>
<dbReference type="Proteomes" id="UP000000212">
    <property type="component" value="Chromosome"/>
</dbReference>
<dbReference type="STRING" id="1234679.BN424_2001"/>
<sequence length="66" mass="7489">MAKSAMANRYAHHAKQAKERKIFDKEKALRSLSVGSHENKLNPNLISNASRALKYYEVKFIADAQV</sequence>
<keyword evidence="2" id="KW-1185">Reference proteome</keyword>
<proteinExistence type="predicted"/>
<dbReference type="EMBL" id="HE999757">
    <property type="protein sequence ID" value="CCO11442.2"/>
    <property type="molecule type" value="Genomic_DNA"/>
</dbReference>
<organism evidence="1 2">
    <name type="scientific">Carnobacterium maltaromaticum LMA28</name>
    <dbReference type="NCBI Taxonomy" id="1234679"/>
    <lineage>
        <taxon>Bacteria</taxon>
        <taxon>Bacillati</taxon>
        <taxon>Bacillota</taxon>
        <taxon>Bacilli</taxon>
        <taxon>Lactobacillales</taxon>
        <taxon>Carnobacteriaceae</taxon>
        <taxon>Carnobacterium</taxon>
    </lineage>
</organism>
<reference evidence="2" key="1">
    <citation type="journal article" date="2013" name="Genome Announc.">
        <title>Complete Chromosome Sequence of Carnobacterium maltaromaticum LMA 28.</title>
        <authorList>
            <person name="Cailliez-Grimal C."/>
            <person name="Chaillou S."/>
            <person name="Anba-Mondoloni J."/>
            <person name="Loux V."/>
            <person name="Afzal M.I."/>
            <person name="Rahman A."/>
            <person name="Kergourlay G."/>
            <person name="Champomier-Verges M.C."/>
            <person name="Zagorec M."/>
            <person name="Dalgaard P."/>
            <person name="Leisner J.J."/>
            <person name="Prevost H."/>
            <person name="Revol-Junelles A.M."/>
            <person name="Borges F."/>
        </authorList>
    </citation>
    <scope>NUCLEOTIDE SEQUENCE</scope>
    <source>
        <strain evidence="2">LMA28</strain>
    </source>
</reference>
<evidence type="ECO:0000313" key="1">
    <source>
        <dbReference type="EMBL" id="CCO11442.2"/>
    </source>
</evidence>